<evidence type="ECO:0000256" key="4">
    <source>
        <dbReference type="ARBA" id="ARBA00022490"/>
    </source>
</evidence>
<organism evidence="12 13">
    <name type="scientific">Phycomyces blakesleeanus (strain ATCC 8743b / DSM 1359 / FGSC 10004 / NBRC 33097 / NRRL 1555)</name>
    <dbReference type="NCBI Taxonomy" id="763407"/>
    <lineage>
        <taxon>Eukaryota</taxon>
        <taxon>Fungi</taxon>
        <taxon>Fungi incertae sedis</taxon>
        <taxon>Mucoromycota</taxon>
        <taxon>Mucoromycotina</taxon>
        <taxon>Mucoromycetes</taxon>
        <taxon>Mucorales</taxon>
        <taxon>Phycomycetaceae</taxon>
        <taxon>Phycomyces</taxon>
    </lineage>
</organism>
<dbReference type="EC" id="2.1.1.-" evidence="10"/>
<evidence type="ECO:0000313" key="13">
    <source>
        <dbReference type="Proteomes" id="UP000077315"/>
    </source>
</evidence>
<evidence type="ECO:0000256" key="2">
    <source>
        <dbReference type="ARBA" id="ARBA00004496"/>
    </source>
</evidence>
<keyword evidence="8" id="KW-0539">Nucleus</keyword>
<evidence type="ECO:0000256" key="1">
    <source>
        <dbReference type="ARBA" id="ARBA00004123"/>
    </source>
</evidence>
<dbReference type="InterPro" id="IPR013217">
    <property type="entry name" value="Methyltransf_12"/>
</dbReference>
<dbReference type="Proteomes" id="UP000077315">
    <property type="component" value="Unassembled WGS sequence"/>
</dbReference>
<keyword evidence="4" id="KW-0963">Cytoplasm</keyword>
<dbReference type="GO" id="GO:0030488">
    <property type="term" value="P:tRNA methylation"/>
    <property type="evidence" value="ECO:0007669"/>
    <property type="project" value="UniProtKB-ARBA"/>
</dbReference>
<dbReference type="RefSeq" id="XP_018294430.1">
    <property type="nucleotide sequence ID" value="XM_018428132.1"/>
</dbReference>
<dbReference type="SUPFAM" id="SSF53335">
    <property type="entry name" value="S-adenosyl-L-methionine-dependent methyltransferases"/>
    <property type="match status" value="1"/>
</dbReference>
<comment type="similarity">
    <text evidence="3 10">Belongs to the methyltransferase superfamily. METL family.</text>
</comment>
<name>A0A167NPE6_PHYB8</name>
<dbReference type="GO" id="GO:0005634">
    <property type="term" value="C:nucleus"/>
    <property type="evidence" value="ECO:0007669"/>
    <property type="project" value="UniProtKB-SubCell"/>
</dbReference>
<evidence type="ECO:0000256" key="7">
    <source>
        <dbReference type="ARBA" id="ARBA00022694"/>
    </source>
</evidence>
<dbReference type="InterPro" id="IPR029063">
    <property type="entry name" value="SAM-dependent_MTases_sf"/>
</dbReference>
<dbReference type="STRING" id="763407.A0A167NPE6"/>
<dbReference type="PANTHER" id="PTHR22809">
    <property type="entry name" value="METHYLTRANSFERASE-RELATED"/>
    <property type="match status" value="1"/>
</dbReference>
<keyword evidence="7" id="KW-0819">tRNA processing</keyword>
<evidence type="ECO:0000256" key="6">
    <source>
        <dbReference type="ARBA" id="ARBA00022679"/>
    </source>
</evidence>
<feature type="domain" description="Methyltransferase type 12" evidence="11">
    <location>
        <begin position="124"/>
        <end position="225"/>
    </location>
</feature>
<comment type="function">
    <text evidence="10">S-adenosyl-L-methionine-dependent methyltransferase.</text>
</comment>
<dbReference type="VEuPathDB" id="FungiDB:PHYBLDRAFT_109737"/>
<dbReference type="PIRSF" id="PIRSF037755">
    <property type="entry name" value="Mettl2_prd"/>
    <property type="match status" value="1"/>
</dbReference>
<evidence type="ECO:0000256" key="8">
    <source>
        <dbReference type="ARBA" id="ARBA00023242"/>
    </source>
</evidence>
<sequence>MADAQNKKTSSSAIDVADATDSAAKFGSRLLQDEEAVFSQNAWDHVEWDEEQDRYAQERIQKHLSSPVPEEEQEQYYAQPAHYWNNFYQKNENRFFKDRNWLRLEFPELFLTADADAGKKTVFEVGCGAGNTMFPLLQESKNPNLFVYAADFSSTAVQVVQNNPSYDTSRSLAFVWDLASPDIPEHIQPESLDIIVLIFVLSALTPEQWEQAITNMYKMLKPGGLVLFRDYGRHDLAQLRFKEKRLLKENFYIRGDGTRVYFFTPEEVAGLFTSKASEETGPRFEVEQNAVDRRMIVNRSRKLKMYRVWLQGKFRKL</sequence>
<accession>A0A167NPE6</accession>
<dbReference type="GO" id="GO:0005737">
    <property type="term" value="C:cytoplasm"/>
    <property type="evidence" value="ECO:0007669"/>
    <property type="project" value="UniProtKB-SubCell"/>
</dbReference>
<dbReference type="Pfam" id="PF08242">
    <property type="entry name" value="Methyltransf_12"/>
    <property type="match status" value="1"/>
</dbReference>
<comment type="catalytic activity">
    <reaction evidence="9">
        <text>cytidine(32) in tRNA(Ser) + S-adenosyl-L-methionine = N(3)-methylcytidine(32) in tRNA(Ser) + S-adenosyl-L-homocysteine + H(+)</text>
        <dbReference type="Rhea" id="RHEA:50956"/>
        <dbReference type="Rhea" id="RHEA-COMP:12849"/>
        <dbReference type="Rhea" id="RHEA-COMP:12851"/>
        <dbReference type="ChEBI" id="CHEBI:15378"/>
        <dbReference type="ChEBI" id="CHEBI:57856"/>
        <dbReference type="ChEBI" id="CHEBI:59789"/>
        <dbReference type="ChEBI" id="CHEBI:74894"/>
        <dbReference type="ChEBI" id="CHEBI:82748"/>
    </reaction>
    <physiologicalReaction direction="left-to-right" evidence="9">
        <dbReference type="Rhea" id="RHEA:50957"/>
    </physiologicalReaction>
</comment>
<proteinExistence type="inferred from homology"/>
<evidence type="ECO:0000313" key="12">
    <source>
        <dbReference type="EMBL" id="OAD76390.1"/>
    </source>
</evidence>
<dbReference type="FunFam" id="3.40.50.150:FF:000279">
    <property type="entry name" value="Methyltransferase-like protein"/>
    <property type="match status" value="1"/>
</dbReference>
<comment type="subcellular location">
    <subcellularLocation>
        <location evidence="2">Cytoplasm</location>
    </subcellularLocation>
    <subcellularLocation>
        <location evidence="1">Nucleus</location>
    </subcellularLocation>
</comment>
<dbReference type="Gene3D" id="3.40.50.150">
    <property type="entry name" value="Vaccinia Virus protein VP39"/>
    <property type="match status" value="1"/>
</dbReference>
<dbReference type="AlphaFoldDB" id="A0A167NPE6"/>
<evidence type="ECO:0000256" key="10">
    <source>
        <dbReference type="PIRNR" id="PIRNR037755"/>
    </source>
</evidence>
<keyword evidence="5 10" id="KW-0489">Methyltransferase</keyword>
<dbReference type="PANTHER" id="PTHR22809:SF11">
    <property type="entry name" value="TRNA N(3)-METHYLCYTIDINE METHYLTRANSFERASE METTL2"/>
    <property type="match status" value="1"/>
</dbReference>
<keyword evidence="6 10" id="KW-0808">Transferase</keyword>
<dbReference type="InParanoid" id="A0A167NPE6"/>
<keyword evidence="13" id="KW-1185">Reference proteome</keyword>
<dbReference type="CDD" id="cd02440">
    <property type="entry name" value="AdoMet_MTases"/>
    <property type="match status" value="1"/>
</dbReference>
<dbReference type="EMBL" id="KV440976">
    <property type="protein sequence ID" value="OAD76390.1"/>
    <property type="molecule type" value="Genomic_DNA"/>
</dbReference>
<evidence type="ECO:0000256" key="9">
    <source>
        <dbReference type="ARBA" id="ARBA00050646"/>
    </source>
</evidence>
<dbReference type="FunCoup" id="A0A167NPE6">
    <property type="interactions" value="642"/>
</dbReference>
<gene>
    <name evidence="12" type="ORF">PHYBLDRAFT_109737</name>
</gene>
<protein>
    <recommendedName>
        <fullName evidence="10">tRNA N(3)-methylcytidine methyltransferase</fullName>
        <ecNumber evidence="10">2.1.1.-</ecNumber>
    </recommendedName>
</protein>
<dbReference type="OrthoDB" id="417697at2759"/>
<evidence type="ECO:0000256" key="5">
    <source>
        <dbReference type="ARBA" id="ARBA00022603"/>
    </source>
</evidence>
<dbReference type="GeneID" id="28989038"/>
<evidence type="ECO:0000256" key="3">
    <source>
        <dbReference type="ARBA" id="ARBA00009725"/>
    </source>
</evidence>
<dbReference type="GO" id="GO:0052735">
    <property type="term" value="F:tRNA (cytidine-3-)-methyltransferase activity"/>
    <property type="evidence" value="ECO:0007669"/>
    <property type="project" value="TreeGrafter"/>
</dbReference>
<dbReference type="InterPro" id="IPR026113">
    <property type="entry name" value="METTL2/6/8-like"/>
</dbReference>
<reference evidence="13" key="1">
    <citation type="submission" date="2015-06" db="EMBL/GenBank/DDBJ databases">
        <title>Expansion of signal transduction pathways in fungi by whole-genome duplication.</title>
        <authorList>
            <consortium name="DOE Joint Genome Institute"/>
            <person name="Corrochano L.M."/>
            <person name="Kuo A."/>
            <person name="Marcet-Houben M."/>
            <person name="Polaino S."/>
            <person name="Salamov A."/>
            <person name="Villalobos J.M."/>
            <person name="Alvarez M.I."/>
            <person name="Avalos J."/>
            <person name="Benito E.P."/>
            <person name="Benoit I."/>
            <person name="Burger G."/>
            <person name="Camino L.P."/>
            <person name="Canovas D."/>
            <person name="Cerda-Olmedo E."/>
            <person name="Cheng J.-F."/>
            <person name="Dominguez A."/>
            <person name="Elias M."/>
            <person name="Eslava A.P."/>
            <person name="Glaser F."/>
            <person name="Grimwood J."/>
            <person name="Gutierrez G."/>
            <person name="Heitman J."/>
            <person name="Henrissat B."/>
            <person name="Iturriaga E.A."/>
            <person name="Lang B.F."/>
            <person name="Lavin J.L."/>
            <person name="Lee S."/>
            <person name="Li W."/>
            <person name="Lindquist E."/>
            <person name="Lopez-Garcia S."/>
            <person name="Luque E.M."/>
            <person name="Marcos A.T."/>
            <person name="Martin J."/>
            <person name="McCluskey K."/>
            <person name="Medina H.R."/>
            <person name="Miralles-Duran A."/>
            <person name="Miyazaki A."/>
            <person name="Munoz-Torres E."/>
            <person name="Oguiza J.A."/>
            <person name="Ohm R."/>
            <person name="Olmedo M."/>
            <person name="Orejas M."/>
            <person name="Ortiz-Castellanos L."/>
            <person name="Pisabarro A.G."/>
            <person name="Rodriguez-Romero J."/>
            <person name="Ruiz-Herrera J."/>
            <person name="Ruiz-Vazquez R."/>
            <person name="Sanz C."/>
            <person name="Schackwitz W."/>
            <person name="Schmutz J."/>
            <person name="Shahriari M."/>
            <person name="Shelest E."/>
            <person name="Silva-Franco F."/>
            <person name="Soanes D."/>
            <person name="Syed K."/>
            <person name="Tagua V.G."/>
            <person name="Talbot N.J."/>
            <person name="Thon M."/>
            <person name="De vries R.P."/>
            <person name="Wiebenga A."/>
            <person name="Yadav J.S."/>
            <person name="Braun E.L."/>
            <person name="Baker S."/>
            <person name="Garre V."/>
            <person name="Horwitz B."/>
            <person name="Torres-Martinez S."/>
            <person name="Idnurm A."/>
            <person name="Herrera-Estrella A."/>
            <person name="Gabaldon T."/>
            <person name="Grigoriev I.V."/>
        </authorList>
    </citation>
    <scope>NUCLEOTIDE SEQUENCE [LARGE SCALE GENOMIC DNA]</scope>
    <source>
        <strain evidence="13">NRRL 1555(-)</strain>
    </source>
</reference>
<evidence type="ECO:0000259" key="11">
    <source>
        <dbReference type="Pfam" id="PF08242"/>
    </source>
</evidence>